<comment type="caution">
    <text evidence="2">The sequence shown here is derived from an EMBL/GenBank/DDBJ whole genome shotgun (WGS) entry which is preliminary data.</text>
</comment>
<keyword evidence="2" id="KW-0328">Glycosyltransferase</keyword>
<dbReference type="GO" id="GO:0016758">
    <property type="term" value="F:hexosyltransferase activity"/>
    <property type="evidence" value="ECO:0007669"/>
    <property type="project" value="UniProtKB-ARBA"/>
</dbReference>
<protein>
    <submittedName>
        <fullName evidence="2">Glycosyltransferase, group 2 family protein</fullName>
        <ecNumber evidence="2">2.4.-.-</ecNumber>
    </submittedName>
</protein>
<dbReference type="EMBL" id="ABXU01000042">
    <property type="protein sequence ID" value="EEB33486.1"/>
    <property type="molecule type" value="Genomic_DNA"/>
</dbReference>
<evidence type="ECO:0000259" key="1">
    <source>
        <dbReference type="Pfam" id="PF00535"/>
    </source>
</evidence>
<evidence type="ECO:0000313" key="2">
    <source>
        <dbReference type="EMBL" id="EEB33486.1"/>
    </source>
</evidence>
<proteinExistence type="predicted"/>
<dbReference type="OrthoDB" id="9810303at2"/>
<reference evidence="2 3" key="2">
    <citation type="submission" date="2008-10" db="EMBL/GenBank/DDBJ databases">
        <authorList>
            <person name="Fulton L."/>
            <person name="Clifton S."/>
            <person name="Fulton B."/>
            <person name="Xu J."/>
            <person name="Minx P."/>
            <person name="Pepin K.H."/>
            <person name="Johnson M."/>
            <person name="Bhonagiri V."/>
            <person name="Nash W.E."/>
            <person name="Mardis E.R."/>
            <person name="Wilson R.K."/>
        </authorList>
    </citation>
    <scope>NUCLEOTIDE SEQUENCE [LARGE SCALE GENOMIC DNA]</scope>
    <source>
        <strain evidence="2 3">ATCC 29098</strain>
    </source>
</reference>
<dbReference type="AlphaFoldDB" id="B6WU69"/>
<dbReference type="EC" id="2.4.-.-" evidence="2"/>
<name>B6WU69_9BACT</name>
<evidence type="ECO:0000313" key="3">
    <source>
        <dbReference type="Proteomes" id="UP000003676"/>
    </source>
</evidence>
<dbReference type="HOGENOM" id="CLU_025996_25_0_7"/>
<dbReference type="InterPro" id="IPR001173">
    <property type="entry name" value="Glyco_trans_2-like"/>
</dbReference>
<keyword evidence="2" id="KW-0808">Transferase</keyword>
<dbReference type="SUPFAM" id="SSF53448">
    <property type="entry name" value="Nucleotide-diphospho-sugar transferases"/>
    <property type="match status" value="1"/>
</dbReference>
<dbReference type="PANTHER" id="PTHR22916">
    <property type="entry name" value="GLYCOSYLTRANSFERASE"/>
    <property type="match status" value="1"/>
</dbReference>
<sequence>MKQTIKFSIIIPCYNAEKTLHRCLTSVCNSILKEIEIICINDASSDTTLQVLTEFKRNDSRIKIINFDKNQGAAKARNAALKIAKGEIIGFVDSDDDVDECHFNDIYIKMKETNSDINIISFKQINPDSIIYNHELAKFISRFGSDIHRFDTAEKLIFLVDYCWRCSIRRSFWKKYQVYFPEHIKGSEDQCFWKPQELLAKRISLLDTYSYNYYWNPLGLSKADKALCETIRGHDEMVARLPLKFHLRIMEKCFWWMNVSKMRDKKLQNRLKIEYKKKLYLKAQELGIKNYEFPSLYSYTFLKYIKVSKKNCIKKYTILNIPIVKIVYSPNYYTTYILGIAVNTKTYNINGG</sequence>
<dbReference type="eggNOG" id="COG1215">
    <property type="taxonomic scope" value="Bacteria"/>
</dbReference>
<dbReference type="Proteomes" id="UP000003676">
    <property type="component" value="Unassembled WGS sequence"/>
</dbReference>
<dbReference type="Pfam" id="PF00535">
    <property type="entry name" value="Glycos_transf_2"/>
    <property type="match status" value="1"/>
</dbReference>
<dbReference type="InterPro" id="IPR029044">
    <property type="entry name" value="Nucleotide-diphossugar_trans"/>
</dbReference>
<dbReference type="Gene3D" id="3.90.550.10">
    <property type="entry name" value="Spore Coat Polysaccharide Biosynthesis Protein SpsA, Chain A"/>
    <property type="match status" value="1"/>
</dbReference>
<feature type="domain" description="Glycosyltransferase 2-like" evidence="1">
    <location>
        <begin position="8"/>
        <end position="164"/>
    </location>
</feature>
<dbReference type="CDD" id="cd00761">
    <property type="entry name" value="Glyco_tranf_GTA_type"/>
    <property type="match status" value="1"/>
</dbReference>
<dbReference type="RefSeq" id="WP_006006539.1">
    <property type="nucleotide sequence ID" value="NZ_DS996357.1"/>
</dbReference>
<reference evidence="2 3" key="1">
    <citation type="submission" date="2008-10" db="EMBL/GenBank/DDBJ databases">
        <title>Draft genome sequence of Desulvovibrio piger (ATCC 29098).</title>
        <authorList>
            <person name="Sudarsanam P."/>
            <person name="Ley R."/>
            <person name="Guruge J."/>
            <person name="Turnbaugh P.J."/>
            <person name="Mahowald M."/>
            <person name="Liep D."/>
            <person name="Gordon J."/>
        </authorList>
    </citation>
    <scope>NUCLEOTIDE SEQUENCE [LARGE SCALE GENOMIC DNA]</scope>
    <source>
        <strain evidence="2 3">ATCC 29098</strain>
    </source>
</reference>
<accession>B6WU69</accession>
<gene>
    <name evidence="2" type="ORF">DESPIG_01627</name>
</gene>
<dbReference type="PANTHER" id="PTHR22916:SF3">
    <property type="entry name" value="UDP-GLCNAC:BETAGAL BETA-1,3-N-ACETYLGLUCOSAMINYLTRANSFERASE-LIKE PROTEIN 1"/>
    <property type="match status" value="1"/>
</dbReference>
<organism evidence="2 3">
    <name type="scientific">Desulfovibrio piger ATCC 29098</name>
    <dbReference type="NCBI Taxonomy" id="411464"/>
    <lineage>
        <taxon>Bacteria</taxon>
        <taxon>Pseudomonadati</taxon>
        <taxon>Thermodesulfobacteriota</taxon>
        <taxon>Desulfovibrionia</taxon>
        <taxon>Desulfovibrionales</taxon>
        <taxon>Desulfovibrionaceae</taxon>
        <taxon>Desulfovibrio</taxon>
    </lineage>
</organism>